<dbReference type="PROSITE" id="PS50994">
    <property type="entry name" value="INTEGRASE"/>
    <property type="match status" value="1"/>
</dbReference>
<evidence type="ECO:0000256" key="1">
    <source>
        <dbReference type="SAM" id="MobiDB-lite"/>
    </source>
</evidence>
<dbReference type="SUPFAM" id="SSF53098">
    <property type="entry name" value="Ribonuclease H-like"/>
    <property type="match status" value="1"/>
</dbReference>
<accession>A0AAW2U0D0</accession>
<proteinExistence type="predicted"/>
<organism evidence="3">
    <name type="scientific">Sesamum latifolium</name>
    <dbReference type="NCBI Taxonomy" id="2727402"/>
    <lineage>
        <taxon>Eukaryota</taxon>
        <taxon>Viridiplantae</taxon>
        <taxon>Streptophyta</taxon>
        <taxon>Embryophyta</taxon>
        <taxon>Tracheophyta</taxon>
        <taxon>Spermatophyta</taxon>
        <taxon>Magnoliopsida</taxon>
        <taxon>eudicotyledons</taxon>
        <taxon>Gunneridae</taxon>
        <taxon>Pentapetalae</taxon>
        <taxon>asterids</taxon>
        <taxon>lamiids</taxon>
        <taxon>Lamiales</taxon>
        <taxon>Pedaliaceae</taxon>
        <taxon>Sesamum</taxon>
    </lineage>
</organism>
<dbReference type="InterPro" id="IPR001584">
    <property type="entry name" value="Integrase_cat-core"/>
</dbReference>
<gene>
    <name evidence="3" type="ORF">Slati_3658700</name>
</gene>
<dbReference type="GO" id="GO:0003676">
    <property type="term" value="F:nucleic acid binding"/>
    <property type="evidence" value="ECO:0007669"/>
    <property type="project" value="InterPro"/>
</dbReference>
<dbReference type="AlphaFoldDB" id="A0AAW2U0D0"/>
<dbReference type="PANTHER" id="PTHR37984">
    <property type="entry name" value="PROTEIN CBG26694"/>
    <property type="match status" value="1"/>
</dbReference>
<reference evidence="3" key="2">
    <citation type="journal article" date="2024" name="Plant">
        <title>Genomic evolution and insights into agronomic trait innovations of Sesamum species.</title>
        <authorList>
            <person name="Miao H."/>
            <person name="Wang L."/>
            <person name="Qu L."/>
            <person name="Liu H."/>
            <person name="Sun Y."/>
            <person name="Le M."/>
            <person name="Wang Q."/>
            <person name="Wei S."/>
            <person name="Zheng Y."/>
            <person name="Lin W."/>
            <person name="Duan Y."/>
            <person name="Cao H."/>
            <person name="Xiong S."/>
            <person name="Wang X."/>
            <person name="Wei L."/>
            <person name="Li C."/>
            <person name="Ma Q."/>
            <person name="Ju M."/>
            <person name="Zhao R."/>
            <person name="Li G."/>
            <person name="Mu C."/>
            <person name="Tian Q."/>
            <person name="Mei H."/>
            <person name="Zhang T."/>
            <person name="Gao T."/>
            <person name="Zhang H."/>
        </authorList>
    </citation>
    <scope>NUCLEOTIDE SEQUENCE</scope>
    <source>
        <strain evidence="3">KEN1</strain>
    </source>
</reference>
<evidence type="ECO:0000313" key="3">
    <source>
        <dbReference type="EMBL" id="KAL0410690.1"/>
    </source>
</evidence>
<comment type="caution">
    <text evidence="3">The sequence shown here is derived from an EMBL/GenBank/DDBJ whole genome shotgun (WGS) entry which is preliminary data.</text>
</comment>
<dbReference type="EMBL" id="JACGWN010000013">
    <property type="protein sequence ID" value="KAL0410690.1"/>
    <property type="molecule type" value="Genomic_DNA"/>
</dbReference>
<dbReference type="InterPro" id="IPR050951">
    <property type="entry name" value="Retrovirus_Pol_polyprotein"/>
</dbReference>
<dbReference type="GO" id="GO:0015074">
    <property type="term" value="P:DNA integration"/>
    <property type="evidence" value="ECO:0007669"/>
    <property type="project" value="InterPro"/>
</dbReference>
<dbReference type="InterPro" id="IPR012337">
    <property type="entry name" value="RNaseH-like_sf"/>
</dbReference>
<sequence length="304" mass="34138">MPRALEHQSPTSGAHATSRKPLSIRSMGIRLSRSFPTSHGQRKFLIVTVDYFTKWVEAEALAKITEKEVIKFLWKNIVCRFGIPRALVSDNGTQFLGNKLREWCKGLVIKQFFTSVSNPQANSLTEVPNQMILQHLKTRLGSAKGAWVNELPSILWAYWTTPRTTTGESPFSLCYGTEAVAPAEVGELSWRVKHYDSKSNAQGMRMNLDLVEEAKEKAAVRVAMYKARMAKAYNAKVRPRNFQVGDLVMPKAEASGPIGKLDPKWEGPYKVVEIVNAGAYKLQHLDGKDVPRTWNIGNLKKYCA</sequence>
<feature type="domain" description="Integrase catalytic" evidence="2">
    <location>
        <begin position="17"/>
        <end position="178"/>
    </location>
</feature>
<dbReference type="InterPro" id="IPR036397">
    <property type="entry name" value="RNaseH_sf"/>
</dbReference>
<evidence type="ECO:0000259" key="2">
    <source>
        <dbReference type="PROSITE" id="PS50994"/>
    </source>
</evidence>
<dbReference type="PANTHER" id="PTHR37984:SF5">
    <property type="entry name" value="PROTEIN NYNRIN-LIKE"/>
    <property type="match status" value="1"/>
</dbReference>
<dbReference type="Pfam" id="PF00665">
    <property type="entry name" value="rve"/>
    <property type="match status" value="1"/>
</dbReference>
<feature type="region of interest" description="Disordered" evidence="1">
    <location>
        <begin position="1"/>
        <end position="20"/>
    </location>
</feature>
<protein>
    <recommendedName>
        <fullName evidence="2">Integrase catalytic domain-containing protein</fullName>
    </recommendedName>
</protein>
<reference evidence="3" key="1">
    <citation type="submission" date="2020-06" db="EMBL/GenBank/DDBJ databases">
        <authorList>
            <person name="Li T."/>
            <person name="Hu X."/>
            <person name="Zhang T."/>
            <person name="Song X."/>
            <person name="Zhang H."/>
            <person name="Dai N."/>
            <person name="Sheng W."/>
            <person name="Hou X."/>
            <person name="Wei L."/>
        </authorList>
    </citation>
    <scope>NUCLEOTIDE SEQUENCE</scope>
    <source>
        <strain evidence="3">KEN1</strain>
        <tissue evidence="3">Leaf</tissue>
    </source>
</reference>
<dbReference type="Gene3D" id="3.30.420.10">
    <property type="entry name" value="Ribonuclease H-like superfamily/Ribonuclease H"/>
    <property type="match status" value="1"/>
</dbReference>
<name>A0AAW2U0D0_9LAMI</name>